<dbReference type="Proteomes" id="UP001055117">
    <property type="component" value="Unassembled WGS sequence"/>
</dbReference>
<dbReference type="InterPro" id="IPR029063">
    <property type="entry name" value="SAM-dependent_MTases_sf"/>
</dbReference>
<evidence type="ECO:0000256" key="3">
    <source>
        <dbReference type="ARBA" id="ARBA00022688"/>
    </source>
</evidence>
<proteinExistence type="inferred from homology"/>
<evidence type="ECO:0000256" key="2">
    <source>
        <dbReference type="ARBA" id="ARBA00022679"/>
    </source>
</evidence>
<dbReference type="PANTHER" id="PTHR43464:SF19">
    <property type="entry name" value="UBIQUINONE BIOSYNTHESIS O-METHYLTRANSFERASE, MITOCHONDRIAL"/>
    <property type="match status" value="1"/>
</dbReference>
<dbReference type="Pfam" id="PF13489">
    <property type="entry name" value="Methyltransf_23"/>
    <property type="match status" value="1"/>
</dbReference>
<gene>
    <name evidence="5 6" type="primary">ubiG</name>
    <name evidence="6" type="ORF">AFCDBAGC_1567</name>
</gene>
<feature type="binding site" evidence="5">
    <location>
        <position position="82"/>
    </location>
    <ligand>
        <name>S-adenosyl-L-methionine</name>
        <dbReference type="ChEBI" id="CHEBI:59789"/>
    </ligand>
</feature>
<evidence type="ECO:0000256" key="4">
    <source>
        <dbReference type="ARBA" id="ARBA00022691"/>
    </source>
</evidence>
<comment type="caution">
    <text evidence="6">The sequence shown here is derived from an EMBL/GenBank/DDBJ whole genome shotgun (WGS) entry which is preliminary data.</text>
</comment>
<evidence type="ECO:0000256" key="1">
    <source>
        <dbReference type="ARBA" id="ARBA00022603"/>
    </source>
</evidence>
<reference evidence="6 7" key="1">
    <citation type="journal article" date="2021" name="Front. Microbiol.">
        <title>Comprehensive Comparative Genomics and Phenotyping of Methylobacterium Species.</title>
        <authorList>
            <person name="Alessa O."/>
            <person name="Ogura Y."/>
            <person name="Fujitani Y."/>
            <person name="Takami H."/>
            <person name="Hayashi T."/>
            <person name="Sahin N."/>
            <person name="Tani A."/>
        </authorList>
    </citation>
    <scope>NUCLEOTIDE SEQUENCE [LARGE SCALE GENOMIC DNA]</scope>
    <source>
        <strain evidence="6 7">DSM 23679</strain>
    </source>
</reference>
<keyword evidence="3 5" id="KW-0831">Ubiquinone biosynthesis</keyword>
<evidence type="ECO:0000313" key="6">
    <source>
        <dbReference type="EMBL" id="GJD43714.1"/>
    </source>
</evidence>
<dbReference type="EC" id="2.1.1.222" evidence="5"/>
<keyword evidence="2 5" id="KW-0808">Transferase</keyword>
<comment type="pathway">
    <text evidence="5">Cofactor biosynthesis; ubiquinone biosynthesis.</text>
</comment>
<dbReference type="RefSeq" id="WP_147751081.1">
    <property type="nucleotide sequence ID" value="NZ_BPQG01000021.1"/>
</dbReference>
<dbReference type="Gene3D" id="3.40.50.150">
    <property type="entry name" value="Vaccinia Virus protein VP39"/>
    <property type="match status" value="1"/>
</dbReference>
<feature type="binding site" evidence="5">
    <location>
        <position position="146"/>
    </location>
    <ligand>
        <name>S-adenosyl-L-methionine</name>
        <dbReference type="ChEBI" id="CHEBI:59789"/>
    </ligand>
</feature>
<comment type="function">
    <text evidence="5">O-methyltransferase that catalyzes the 2 O-methylation steps in the ubiquinone biosynthetic pathway.</text>
</comment>
<dbReference type="NCBIfam" id="TIGR01983">
    <property type="entry name" value="UbiG"/>
    <property type="match status" value="1"/>
</dbReference>
<protein>
    <recommendedName>
        <fullName evidence="5">Ubiquinone biosynthesis O-methyltransferase</fullName>
    </recommendedName>
    <alternativeName>
        <fullName evidence="5">2-polyprenyl-6-hydroxyphenol methylase</fullName>
        <ecNumber evidence="5">2.1.1.222</ecNumber>
    </alternativeName>
    <alternativeName>
        <fullName evidence="5">3-demethylubiquinone 3-O-methyltransferase</fullName>
        <ecNumber evidence="5">2.1.1.64</ecNumber>
    </alternativeName>
</protein>
<feature type="binding site" evidence="5">
    <location>
        <position position="103"/>
    </location>
    <ligand>
        <name>S-adenosyl-L-methionine</name>
        <dbReference type="ChEBI" id="CHEBI:59789"/>
    </ligand>
</feature>
<organism evidence="6 7">
    <name type="scientific">Methylobacterium cerastii</name>
    <dbReference type="NCBI Taxonomy" id="932741"/>
    <lineage>
        <taxon>Bacteria</taxon>
        <taxon>Pseudomonadati</taxon>
        <taxon>Pseudomonadota</taxon>
        <taxon>Alphaproteobacteria</taxon>
        <taxon>Hyphomicrobiales</taxon>
        <taxon>Methylobacteriaceae</taxon>
        <taxon>Methylobacterium</taxon>
    </lineage>
</organism>
<name>A0ABQ4QG46_9HYPH</name>
<keyword evidence="4 5" id="KW-0949">S-adenosyl-L-methionine</keyword>
<comment type="similarity">
    <text evidence="5">Belongs to the methyltransferase superfamily. UbiG/COQ3 family.</text>
</comment>
<evidence type="ECO:0000313" key="7">
    <source>
        <dbReference type="Proteomes" id="UP001055117"/>
    </source>
</evidence>
<comment type="catalytic activity">
    <reaction evidence="5">
        <text>a 3-demethylubiquinol + S-adenosyl-L-methionine = a ubiquinol + S-adenosyl-L-homocysteine + H(+)</text>
        <dbReference type="Rhea" id="RHEA:44380"/>
        <dbReference type="Rhea" id="RHEA-COMP:9566"/>
        <dbReference type="Rhea" id="RHEA-COMP:10914"/>
        <dbReference type="ChEBI" id="CHEBI:15378"/>
        <dbReference type="ChEBI" id="CHEBI:17976"/>
        <dbReference type="ChEBI" id="CHEBI:57856"/>
        <dbReference type="ChEBI" id="CHEBI:59789"/>
        <dbReference type="ChEBI" id="CHEBI:84422"/>
        <dbReference type="EC" id="2.1.1.64"/>
    </reaction>
</comment>
<keyword evidence="7" id="KW-1185">Reference proteome</keyword>
<accession>A0ABQ4QG46</accession>
<dbReference type="EMBL" id="BPQG01000021">
    <property type="protein sequence ID" value="GJD43714.1"/>
    <property type="molecule type" value="Genomic_DNA"/>
</dbReference>
<comment type="catalytic activity">
    <reaction evidence="5">
        <text>a 3-(all-trans-polyprenyl)benzene-1,2-diol + S-adenosyl-L-methionine = a 2-methoxy-6-(all-trans-polyprenyl)phenol + S-adenosyl-L-homocysteine + H(+)</text>
        <dbReference type="Rhea" id="RHEA:31411"/>
        <dbReference type="Rhea" id="RHEA-COMP:9550"/>
        <dbReference type="Rhea" id="RHEA-COMP:9551"/>
        <dbReference type="ChEBI" id="CHEBI:15378"/>
        <dbReference type="ChEBI" id="CHEBI:57856"/>
        <dbReference type="ChEBI" id="CHEBI:59789"/>
        <dbReference type="ChEBI" id="CHEBI:62729"/>
        <dbReference type="ChEBI" id="CHEBI:62731"/>
        <dbReference type="EC" id="2.1.1.222"/>
    </reaction>
</comment>
<keyword evidence="1 5" id="KW-0489">Methyltransferase</keyword>
<keyword evidence="6" id="KW-0830">Ubiquinone</keyword>
<dbReference type="EC" id="2.1.1.64" evidence="5"/>
<dbReference type="PANTHER" id="PTHR43464">
    <property type="entry name" value="METHYLTRANSFERASE"/>
    <property type="match status" value="1"/>
</dbReference>
<sequence>MSIDETAAGGAAHARTGSVNPAEIARFDALAATWWDPRGPMRVLHRFNPVRLAYIRDTVCRHYGRSAETPFALDGLSVVDVGCGGGVLSEPLARLGADVTGLDPAVQNIAAARRHAEAEGVPVDYRAETIESVAAAGRTFDVVLIMEVIEHVSDMPAFVRTAASAVKPGGLLFAATLNRTMRSFALAIVGAEYVLGWLPKGTHDWQKFVTPSELTAALRGGDLSVTDTTGVVYNPLTDGWRVGRDTAVNYMLAAEKPA</sequence>
<evidence type="ECO:0000256" key="5">
    <source>
        <dbReference type="HAMAP-Rule" id="MF_00472"/>
    </source>
</evidence>
<feature type="binding site" evidence="5">
    <location>
        <position position="51"/>
    </location>
    <ligand>
        <name>S-adenosyl-L-methionine</name>
        <dbReference type="ChEBI" id="CHEBI:59789"/>
    </ligand>
</feature>
<dbReference type="HAMAP" id="MF_00472">
    <property type="entry name" value="UbiG"/>
    <property type="match status" value="1"/>
</dbReference>
<dbReference type="InterPro" id="IPR010233">
    <property type="entry name" value="UbiG_MeTrfase"/>
</dbReference>
<dbReference type="SUPFAM" id="SSF53335">
    <property type="entry name" value="S-adenosyl-L-methionine-dependent methyltransferases"/>
    <property type="match status" value="1"/>
</dbReference>